<keyword evidence="5 8" id="KW-0812">Transmembrane</keyword>
<keyword evidence="3" id="KW-0813">Transport</keyword>
<dbReference type="Gene3D" id="3.30.70.1450">
    <property type="entry name" value="Regulator of K+ conductance, C-terminal domain"/>
    <property type="match status" value="2"/>
</dbReference>
<dbReference type="SUPFAM" id="SSF116726">
    <property type="entry name" value="TrkA C-terminal domain-like"/>
    <property type="match status" value="2"/>
</dbReference>
<dbReference type="InterPro" id="IPR036721">
    <property type="entry name" value="RCK_C_sf"/>
</dbReference>
<reference evidence="10" key="2">
    <citation type="journal article" date="2021" name="PeerJ">
        <title>Extensive microbial diversity within the chicken gut microbiome revealed by metagenomics and culture.</title>
        <authorList>
            <person name="Gilroy R."/>
            <person name="Ravi A."/>
            <person name="Getino M."/>
            <person name="Pursley I."/>
            <person name="Horton D.L."/>
            <person name="Alikhan N.F."/>
            <person name="Baker D."/>
            <person name="Gharbi K."/>
            <person name="Hall N."/>
            <person name="Watson M."/>
            <person name="Adriaenssens E.M."/>
            <person name="Foster-Nyarko E."/>
            <person name="Jarju S."/>
            <person name="Secka A."/>
            <person name="Antonio M."/>
            <person name="Oren A."/>
            <person name="Chaudhuri R.R."/>
            <person name="La Ragione R."/>
            <person name="Hildebrand F."/>
            <person name="Pallen M.J."/>
        </authorList>
    </citation>
    <scope>NUCLEOTIDE SEQUENCE</scope>
    <source>
        <strain evidence="10">17213</strain>
    </source>
</reference>
<dbReference type="NCBIfam" id="TIGR01625">
    <property type="entry name" value="YidE_YbjL_dupl"/>
    <property type="match status" value="2"/>
</dbReference>
<feature type="transmembrane region" description="Helical" evidence="8">
    <location>
        <begin position="517"/>
        <end position="537"/>
    </location>
</feature>
<evidence type="ECO:0000256" key="1">
    <source>
        <dbReference type="ARBA" id="ARBA00004651"/>
    </source>
</evidence>
<keyword evidence="7 8" id="KW-0472">Membrane</keyword>
<gene>
    <name evidence="10" type="ORF">IAB19_04570</name>
</gene>
<evidence type="ECO:0000313" key="10">
    <source>
        <dbReference type="EMBL" id="MBO8415638.1"/>
    </source>
</evidence>
<evidence type="ECO:0000256" key="2">
    <source>
        <dbReference type="ARBA" id="ARBA00009854"/>
    </source>
</evidence>
<dbReference type="InterPro" id="IPR050144">
    <property type="entry name" value="AAE_transporter"/>
</dbReference>
<sequence>MSSVASLTLAISIAATLGILLGMVRYRGIGLGIGGVLFSGIFVGHFAHEYFDLTVRTAEGLTAAGSILSYVQEFGLILFVYAIGVQVGPSFFSSLRNMGAKLIGWVLVIIVMGCAIALTLFFCGVVPIDAMVGMYSGAITNTPALGAATQMIHDMGAALSANGVDTASMGFNELIVPSAYAMAYPFGVCGLLLTMILIRIIFRVNIEEEADRYFKSKAQGQPTIITSNVKLNNHDFVGKTIDDVPGVKEGHVVVSRIKRADELLVPHHDLTLQEGDILHLVGNPSDVAPSAKAIGKISAEVLTTRGTHITVQRLVVTNSHLYGKPLGSLHLESRFDIIVSRLIRSGVQFIPTPDMKLQFGDILNVIGEETHIKEAGKVVGNSNAELHKVAMLPIFIGLILGIALGSIPIPVSGVPAPMKLGVAGGPLVMAILLSRFGETLTFKKMHWNIPSAGLSALREIGITLFLSIVGINAGASGFWNTLTNGPGFSWMCWGTLITFIPIMIVGFLAYKVSKVNYLVLCGMLAGSATDPPALAFANGLHSNPEASSLGYATVYPLTMFLRILSPQIMIIIAVLATGMSI</sequence>
<evidence type="ECO:0000256" key="4">
    <source>
        <dbReference type="ARBA" id="ARBA00022475"/>
    </source>
</evidence>
<feature type="transmembrane region" description="Helical" evidence="8">
    <location>
        <begin position="6"/>
        <end position="24"/>
    </location>
</feature>
<dbReference type="PANTHER" id="PTHR30445">
    <property type="entry name" value="K(+)_H(+) ANTIPORTER SUBUNIT KHTT"/>
    <property type="match status" value="1"/>
</dbReference>
<dbReference type="EMBL" id="JADINH010000098">
    <property type="protein sequence ID" value="MBO8415638.1"/>
    <property type="molecule type" value="Genomic_DNA"/>
</dbReference>
<dbReference type="GO" id="GO:0008324">
    <property type="term" value="F:monoatomic cation transmembrane transporter activity"/>
    <property type="evidence" value="ECO:0007669"/>
    <property type="project" value="InterPro"/>
</dbReference>
<reference evidence="10" key="1">
    <citation type="submission" date="2020-10" db="EMBL/GenBank/DDBJ databases">
        <authorList>
            <person name="Gilroy R."/>
        </authorList>
    </citation>
    <scope>NUCLEOTIDE SEQUENCE</scope>
    <source>
        <strain evidence="10">17213</strain>
    </source>
</reference>
<evidence type="ECO:0000256" key="8">
    <source>
        <dbReference type="SAM" id="Phobius"/>
    </source>
</evidence>
<dbReference type="AlphaFoldDB" id="A0A9D9DC27"/>
<dbReference type="Pfam" id="PF06826">
    <property type="entry name" value="Asp-Al_Ex"/>
    <property type="match status" value="2"/>
</dbReference>
<dbReference type="InterPro" id="IPR006037">
    <property type="entry name" value="RCK_C"/>
</dbReference>
<feature type="transmembrane region" description="Helical" evidence="8">
    <location>
        <begin position="29"/>
        <end position="47"/>
    </location>
</feature>
<evidence type="ECO:0000259" key="9">
    <source>
        <dbReference type="PROSITE" id="PS51202"/>
    </source>
</evidence>
<feature type="transmembrane region" description="Helical" evidence="8">
    <location>
        <begin position="389"/>
        <end position="411"/>
    </location>
</feature>
<evidence type="ECO:0000256" key="7">
    <source>
        <dbReference type="ARBA" id="ARBA00023136"/>
    </source>
</evidence>
<feature type="transmembrane region" description="Helical" evidence="8">
    <location>
        <begin position="104"/>
        <end position="128"/>
    </location>
</feature>
<accession>A0A9D9DC27</accession>
<dbReference type="GO" id="GO:0005886">
    <property type="term" value="C:plasma membrane"/>
    <property type="evidence" value="ECO:0007669"/>
    <property type="project" value="UniProtKB-SubCell"/>
</dbReference>
<dbReference type="PROSITE" id="PS51202">
    <property type="entry name" value="RCK_C"/>
    <property type="match status" value="2"/>
</dbReference>
<feature type="transmembrane region" description="Helical" evidence="8">
    <location>
        <begin position="417"/>
        <end position="436"/>
    </location>
</feature>
<name>A0A9D9DC27_9GAMM</name>
<organism evidence="10 11">
    <name type="scientific">Candidatus Avisuccinivibrio stercorigallinarum</name>
    <dbReference type="NCBI Taxonomy" id="2840704"/>
    <lineage>
        <taxon>Bacteria</taxon>
        <taxon>Pseudomonadati</taxon>
        <taxon>Pseudomonadota</taxon>
        <taxon>Gammaproteobacteria</taxon>
        <taxon>Aeromonadales</taxon>
        <taxon>Succinivibrionaceae</taxon>
        <taxon>Succinivibrionaceae incertae sedis</taxon>
        <taxon>Candidatus Avisuccinivibrio</taxon>
    </lineage>
</organism>
<keyword evidence="4" id="KW-1003">Cell membrane</keyword>
<comment type="subcellular location">
    <subcellularLocation>
        <location evidence="1">Cell membrane</location>
        <topology evidence="1">Multi-pass membrane protein</topology>
    </subcellularLocation>
</comment>
<feature type="transmembrane region" description="Helical" evidence="8">
    <location>
        <begin position="456"/>
        <end position="475"/>
    </location>
</feature>
<feature type="domain" description="RCK C-terminal" evidence="9">
    <location>
        <begin position="299"/>
        <end position="381"/>
    </location>
</feature>
<feature type="transmembrane region" description="Helical" evidence="8">
    <location>
        <begin position="67"/>
        <end position="92"/>
    </location>
</feature>
<dbReference type="PANTHER" id="PTHR30445:SF3">
    <property type="entry name" value="TRANSPORT PROTEIN YIDE-RELATED"/>
    <property type="match status" value="1"/>
</dbReference>
<dbReference type="GO" id="GO:0006813">
    <property type="term" value="P:potassium ion transport"/>
    <property type="evidence" value="ECO:0007669"/>
    <property type="project" value="InterPro"/>
</dbReference>
<dbReference type="Pfam" id="PF02080">
    <property type="entry name" value="TrkA_C"/>
    <property type="match status" value="2"/>
</dbReference>
<feature type="transmembrane region" description="Helical" evidence="8">
    <location>
        <begin position="487"/>
        <end position="510"/>
    </location>
</feature>
<protein>
    <submittedName>
        <fullName evidence="10">Transporter</fullName>
    </submittedName>
</protein>
<keyword evidence="6 8" id="KW-1133">Transmembrane helix</keyword>
<evidence type="ECO:0000256" key="3">
    <source>
        <dbReference type="ARBA" id="ARBA00022448"/>
    </source>
</evidence>
<evidence type="ECO:0000256" key="6">
    <source>
        <dbReference type="ARBA" id="ARBA00022989"/>
    </source>
</evidence>
<evidence type="ECO:0000256" key="5">
    <source>
        <dbReference type="ARBA" id="ARBA00022692"/>
    </source>
</evidence>
<comment type="similarity">
    <text evidence="2">Belongs to the AAE transporter (TC 2.A.81) family.</text>
</comment>
<evidence type="ECO:0000313" key="11">
    <source>
        <dbReference type="Proteomes" id="UP000823631"/>
    </source>
</evidence>
<proteinExistence type="inferred from homology"/>
<dbReference type="NCBIfam" id="NF003007">
    <property type="entry name" value="PRK03818.1"/>
    <property type="match status" value="1"/>
</dbReference>
<feature type="transmembrane region" description="Helical" evidence="8">
    <location>
        <begin position="179"/>
        <end position="202"/>
    </location>
</feature>
<dbReference type="Proteomes" id="UP000823631">
    <property type="component" value="Unassembled WGS sequence"/>
</dbReference>
<comment type="caution">
    <text evidence="10">The sequence shown here is derived from an EMBL/GenBank/DDBJ whole genome shotgun (WGS) entry which is preliminary data.</text>
</comment>
<feature type="transmembrane region" description="Helical" evidence="8">
    <location>
        <begin position="557"/>
        <end position="576"/>
    </location>
</feature>
<feature type="domain" description="RCK C-terminal" evidence="9">
    <location>
        <begin position="212"/>
        <end position="297"/>
    </location>
</feature>
<dbReference type="InterPro" id="IPR006512">
    <property type="entry name" value="YidE_YbjL"/>
</dbReference>